<dbReference type="RefSeq" id="WP_413272953.1">
    <property type="nucleotide sequence ID" value="NZ_JBHFNQ010000186.1"/>
</dbReference>
<evidence type="ECO:0000313" key="8">
    <source>
        <dbReference type="Proteomes" id="UP001576774"/>
    </source>
</evidence>
<protein>
    <submittedName>
        <fullName evidence="7">PPIWI_RE module domain-containing protein</fullName>
    </submittedName>
</protein>
<dbReference type="EMBL" id="JBHFNQ010000186">
    <property type="protein sequence ID" value="MFB2879919.1"/>
    <property type="molecule type" value="Genomic_DNA"/>
</dbReference>
<keyword evidence="1" id="KW-0472">Membrane</keyword>
<dbReference type="Pfam" id="PF18157">
    <property type="entry name" value="MID_pPIWI_RE"/>
    <property type="match status" value="1"/>
</dbReference>
<name>A0ABV4XAU8_9CYAN</name>
<organism evidence="7 8">
    <name type="scientific">Floridaenema aerugineum BLCC-F46</name>
    <dbReference type="NCBI Taxonomy" id="3153654"/>
    <lineage>
        <taxon>Bacteria</taxon>
        <taxon>Bacillati</taxon>
        <taxon>Cyanobacteriota</taxon>
        <taxon>Cyanophyceae</taxon>
        <taxon>Oscillatoriophycideae</taxon>
        <taxon>Aerosakkonematales</taxon>
        <taxon>Aerosakkonemataceae</taxon>
        <taxon>Floridanema</taxon>
        <taxon>Floridanema aerugineum</taxon>
    </lineage>
</organism>
<comment type="caution">
    <text evidence="7">The sequence shown here is derived from an EMBL/GenBank/DDBJ whole genome shotgun (WGS) entry which is preliminary data.</text>
</comment>
<keyword evidence="8" id="KW-1185">Reference proteome</keyword>
<dbReference type="InterPro" id="IPR040496">
    <property type="entry name" value="MID_pPIWI_RE"/>
</dbReference>
<feature type="region of interest" description="Disordered" evidence="3">
    <location>
        <begin position="374"/>
        <end position="402"/>
    </location>
</feature>
<proteinExistence type="predicted"/>
<evidence type="ECO:0000256" key="1">
    <source>
        <dbReference type="ARBA" id="ARBA00023136"/>
    </source>
</evidence>
<feature type="domain" description="pPIWI-RE RNaseH" evidence="4">
    <location>
        <begin position="615"/>
        <end position="869"/>
    </location>
</feature>
<dbReference type="InterPro" id="IPR025085">
    <property type="entry name" value="pPIWI_RE_X"/>
</dbReference>
<dbReference type="InterPro" id="IPR000633">
    <property type="entry name" value="Vinculin_CS"/>
</dbReference>
<evidence type="ECO:0000259" key="6">
    <source>
        <dbReference type="Pfam" id="PF18157"/>
    </source>
</evidence>
<dbReference type="Pfam" id="PF13032">
    <property type="entry name" value="RNaseH_pPIWI_RE"/>
    <property type="match status" value="1"/>
</dbReference>
<reference evidence="7 8" key="1">
    <citation type="submission" date="2024-09" db="EMBL/GenBank/DDBJ databases">
        <title>Floridaenema gen nov. (Aerosakkonemataceae, Aerosakkonematales ord. nov., Cyanobacteria) from benthic tropical and subtropical fresh waters, with the description of four new species.</title>
        <authorList>
            <person name="Moretto J.A."/>
            <person name="Berthold D.E."/>
            <person name="Lefler F.W."/>
            <person name="Huang I.-S."/>
            <person name="Laughinghouse H. IV."/>
        </authorList>
    </citation>
    <scope>NUCLEOTIDE SEQUENCE [LARGE SCALE GENOMIC DNA]</scope>
    <source>
        <strain evidence="7 8">BLCC-F46</strain>
    </source>
</reference>
<feature type="compositionally biased region" description="Basic and acidic residues" evidence="3">
    <location>
        <begin position="390"/>
        <end position="402"/>
    </location>
</feature>
<evidence type="ECO:0000259" key="5">
    <source>
        <dbReference type="Pfam" id="PF13111"/>
    </source>
</evidence>
<feature type="domain" description="pPIWI-RE module N-terminal" evidence="5">
    <location>
        <begin position="10"/>
        <end position="390"/>
    </location>
</feature>
<dbReference type="Proteomes" id="UP001576774">
    <property type="component" value="Unassembled WGS sequence"/>
</dbReference>
<dbReference type="Pfam" id="PF13111">
    <property type="entry name" value="pPIWI_RE_X"/>
    <property type="match status" value="1"/>
</dbReference>
<evidence type="ECO:0000313" key="7">
    <source>
        <dbReference type="EMBL" id="MFB2879919.1"/>
    </source>
</evidence>
<feature type="domain" description="Prokaryotic pPIWI-RE MID" evidence="6">
    <location>
        <begin position="501"/>
        <end position="598"/>
    </location>
</feature>
<dbReference type="PROSITE" id="PS00664">
    <property type="entry name" value="VINCULIN_2"/>
    <property type="match status" value="1"/>
</dbReference>
<sequence length="880" mass="101449">MVYQTIRLCAFKLKSELRSQQYYVMNFPEDAKSHIIRLTAKRDKLDRASLPVKSLYKGLRLAPGLIQIGKVSPKENEFWLYSPHQLSQRMLTAILDYWIETEFPDEAGKKGKVGITSAERKSAMNLLNPQKLIWETKTISYTNNFDFHPNGTANLSGNDFVLLPHIVAAKLSQPGLKFEVDGAKLQFYRSMTGQSAELISWPPLHPTIDKKTYYYSIVLTLKIVQVPSQPYPQFHITPSIRRWLSSLDSKLSNNHGSNAYIREKLNWGKELNPDNLTEYFISCRMKSKQHEADWDENLANLLKDLDILSIEPKEILANPAKFLEGKPNIGLTYKDGMEPENKVGKGFPTTNSYELFKQITAVLKDYWEPIECQRQKTPRNRRSPQTVKLKKPDSFDDPYPKKKEETDEAFQLRLEKIKQEHTLFQKQLREKIRQSIGENLTIWLWYIKDKNLPDRLKAIQYCLGLEKAEPGKHTFPEGLTVNICLEEGGVLAQRLDFQTYKPKITERKEAINKRKSEIAEILKTQQSKLSGKVGIWFELYGQEIWKPDFVDPKSAIRLGFADLGFVSEFITPEPKSYHQKAISSFIDLLRSLGVRMTPSQITLPKVDKNTPINEVGLWLINRKSKTSADGTPQLIPVMVKMCSLTGEIMAIFRGIEQWIPYDKALTRINKEGSCLKNDNKGKATIRTFIQETLNRNELREKPTILYCHAQNIRQAWTWLKDPQISDQGLSFAELENPVFEQFPGLRVIRLRSGDETPEWFGIDGENVSGFITGLFQNPDNERVFYSIGKKTATMMKDNQYSRIKKPEKHWVHPSIVEITIGYCQENDKNNLLELAAIAHESRHGVLQYEDFLEVPRVLHYAKQMADYVLMLSDDDDESDE</sequence>
<gene>
    <name evidence="7" type="ORF">ACE1CC_23950</name>
</gene>
<evidence type="ECO:0000256" key="3">
    <source>
        <dbReference type="SAM" id="MobiDB-lite"/>
    </source>
</evidence>
<comment type="subcellular location">
    <subcellularLocation>
        <location evidence="2">Endomembrane system</location>
        <topology evidence="2">Peripheral membrane protein</topology>
        <orientation evidence="2">Cytoplasmic side</orientation>
    </subcellularLocation>
</comment>
<dbReference type="InterPro" id="IPR024996">
    <property type="entry name" value="RNaseH_pPIWI_RE"/>
</dbReference>
<evidence type="ECO:0000256" key="2">
    <source>
        <dbReference type="ARBA" id="ARBA00029433"/>
    </source>
</evidence>
<evidence type="ECO:0000259" key="4">
    <source>
        <dbReference type="Pfam" id="PF13032"/>
    </source>
</evidence>
<accession>A0ABV4XAU8</accession>